<evidence type="ECO:0000256" key="4">
    <source>
        <dbReference type="ARBA" id="ARBA00022827"/>
    </source>
</evidence>
<sequence length="586" mass="64723">MATTLKKRTLVVIGGGLTAALAARQTTAAGIDTLVLERGGDHTNGAAAKLPSQRDDLRWDTNQGLIQNWATETYTLRHSRSETALPVRWMEAFLPGSGLGGAANHWNGHTWRWAEYDPELRSRFLSRYGKAAIPADMPVQDWGTTYAEMEPYHDLFEKLFGISGKAGNLKGEIQAGGNPFEGPRQNEYPQKPLELTESGLLFQDVATKLGYKPFPTPAANSSSAYTNPDGQKLGQCQYCGHCERFICEAKAKASPQVLLYPMLKERKNFEVRLHCHVLGLQYDAKGKKVLGVRYVNLLTGEEYLQPADVVLLGAFTMSNTKLLLTSRIGKPYDPLTNTGVVGKNFCYQPNNGMALFMKDRWFNPFLATGSTQVVIDEFNNDNFDHSGLGFLGGGSLGVSTFHGRPITARLLPPGTPMWGTAWKRANADWYAHAMTLTIQGSCYPHRENYLDLDPTYTDAYGQPLVRMNFDWRPNEVKMSAYVTAKMQEIAKAFGADILSPAVPRKPPFDVRQYQSTHVTGGTIMGADPHSSVVSPHLQHWDANNLFVVGASVYPHNSGFNPTGPLAALALRVGHDITNYVQRPRLL</sequence>
<keyword evidence="10" id="KW-1185">Reference proteome</keyword>
<evidence type="ECO:0000313" key="10">
    <source>
        <dbReference type="Proteomes" id="UP001200741"/>
    </source>
</evidence>
<dbReference type="SUPFAM" id="SSF54373">
    <property type="entry name" value="FAD-linked reductases, C-terminal domain"/>
    <property type="match status" value="1"/>
</dbReference>
<evidence type="ECO:0000256" key="2">
    <source>
        <dbReference type="ARBA" id="ARBA00010790"/>
    </source>
</evidence>
<dbReference type="InterPro" id="IPR051473">
    <property type="entry name" value="P2Ox-like"/>
</dbReference>
<proteinExistence type="inferred from homology"/>
<dbReference type="Gene3D" id="3.50.50.60">
    <property type="entry name" value="FAD/NAD(P)-binding domain"/>
    <property type="match status" value="2"/>
</dbReference>
<comment type="caution">
    <text evidence="9">The sequence shown here is derived from an EMBL/GenBank/DDBJ whole genome shotgun (WGS) entry which is preliminary data.</text>
</comment>
<evidence type="ECO:0000256" key="1">
    <source>
        <dbReference type="ARBA" id="ARBA00001974"/>
    </source>
</evidence>
<comment type="cofactor">
    <cofactor evidence="1">
        <name>FAD</name>
        <dbReference type="ChEBI" id="CHEBI:57692"/>
    </cofactor>
</comment>
<dbReference type="InterPro" id="IPR007867">
    <property type="entry name" value="GMC_OxRtase_C"/>
</dbReference>
<name>A0ABS8XYF0_9BURK</name>
<evidence type="ECO:0000259" key="8">
    <source>
        <dbReference type="Pfam" id="PF05199"/>
    </source>
</evidence>
<dbReference type="SUPFAM" id="SSF51905">
    <property type="entry name" value="FAD/NAD(P)-binding domain"/>
    <property type="match status" value="1"/>
</dbReference>
<dbReference type="InterPro" id="IPR000172">
    <property type="entry name" value="GMC_OxRdtase_N"/>
</dbReference>
<protein>
    <submittedName>
        <fullName evidence="9">GMC family oxidoreductase</fullName>
    </submittedName>
</protein>
<dbReference type="InterPro" id="IPR036188">
    <property type="entry name" value="FAD/NAD-bd_sf"/>
</dbReference>
<reference evidence="9 10" key="1">
    <citation type="submission" date="2021-12" db="EMBL/GenBank/DDBJ databases">
        <title>Genome seq of P8.</title>
        <authorList>
            <person name="Seo T."/>
        </authorList>
    </citation>
    <scope>NUCLEOTIDE SEQUENCE [LARGE SCALE GENOMIC DNA]</scope>
    <source>
        <strain evidence="9 10">P8</strain>
    </source>
</reference>
<keyword evidence="3" id="KW-0285">Flavoprotein</keyword>
<keyword evidence="6" id="KW-0732">Signal</keyword>
<evidence type="ECO:0000256" key="3">
    <source>
        <dbReference type="ARBA" id="ARBA00022630"/>
    </source>
</evidence>
<organism evidence="9 10">
    <name type="scientific">Pelomonas cellulosilytica</name>
    <dbReference type="NCBI Taxonomy" id="2906762"/>
    <lineage>
        <taxon>Bacteria</taxon>
        <taxon>Pseudomonadati</taxon>
        <taxon>Pseudomonadota</taxon>
        <taxon>Betaproteobacteria</taxon>
        <taxon>Burkholderiales</taxon>
        <taxon>Sphaerotilaceae</taxon>
        <taxon>Roseateles</taxon>
    </lineage>
</organism>
<gene>
    <name evidence="9" type="ORF">LXT13_20775</name>
</gene>
<dbReference type="Pfam" id="PF00732">
    <property type="entry name" value="GMC_oxred_N"/>
    <property type="match status" value="1"/>
</dbReference>
<feature type="domain" description="Glucose-methanol-choline oxidoreductase N-terminal" evidence="7">
    <location>
        <begin position="231"/>
        <end position="349"/>
    </location>
</feature>
<keyword evidence="4" id="KW-0274">FAD</keyword>
<feature type="domain" description="Glucose-methanol-choline oxidoreductase C-terminal" evidence="8">
    <location>
        <begin position="444"/>
        <end position="569"/>
    </location>
</feature>
<evidence type="ECO:0000259" key="7">
    <source>
        <dbReference type="Pfam" id="PF00732"/>
    </source>
</evidence>
<keyword evidence="5" id="KW-0560">Oxidoreductase</keyword>
<dbReference type="Proteomes" id="UP001200741">
    <property type="component" value="Unassembled WGS sequence"/>
</dbReference>
<feature type="signal peptide" evidence="6">
    <location>
        <begin position="1"/>
        <end position="22"/>
    </location>
</feature>
<evidence type="ECO:0000256" key="6">
    <source>
        <dbReference type="SAM" id="SignalP"/>
    </source>
</evidence>
<dbReference type="PANTHER" id="PTHR42784">
    <property type="entry name" value="PYRANOSE 2-OXIDASE"/>
    <property type="match status" value="1"/>
</dbReference>
<dbReference type="EMBL" id="JAJTWU010000008">
    <property type="protein sequence ID" value="MCE4556837.1"/>
    <property type="molecule type" value="Genomic_DNA"/>
</dbReference>
<feature type="chain" id="PRO_5045131636" evidence="6">
    <location>
        <begin position="23"/>
        <end position="586"/>
    </location>
</feature>
<dbReference type="Pfam" id="PF05199">
    <property type="entry name" value="GMC_oxred_C"/>
    <property type="match status" value="1"/>
</dbReference>
<comment type="similarity">
    <text evidence="2">Belongs to the GMC oxidoreductase family.</text>
</comment>
<evidence type="ECO:0000256" key="5">
    <source>
        <dbReference type="ARBA" id="ARBA00023002"/>
    </source>
</evidence>
<dbReference type="RefSeq" id="WP_233373959.1">
    <property type="nucleotide sequence ID" value="NZ_JAJTWU010000008.1"/>
</dbReference>
<dbReference type="PANTHER" id="PTHR42784:SF1">
    <property type="entry name" value="PYRANOSE 2-OXIDASE"/>
    <property type="match status" value="1"/>
</dbReference>
<accession>A0ABS8XYF0</accession>
<evidence type="ECO:0000313" key="9">
    <source>
        <dbReference type="EMBL" id="MCE4556837.1"/>
    </source>
</evidence>